<dbReference type="Pfam" id="PF01551">
    <property type="entry name" value="Peptidase_M23"/>
    <property type="match status" value="1"/>
</dbReference>
<evidence type="ECO:0000256" key="1">
    <source>
        <dbReference type="ARBA" id="ARBA00022729"/>
    </source>
</evidence>
<keyword evidence="2" id="KW-0812">Transmembrane</keyword>
<reference evidence="4" key="1">
    <citation type="submission" date="2020-02" db="EMBL/GenBank/DDBJ databases">
        <authorList>
            <person name="Meier V. D."/>
        </authorList>
    </citation>
    <scope>NUCLEOTIDE SEQUENCE</scope>
    <source>
        <strain evidence="4">AVDCRST_MAG56</strain>
    </source>
</reference>
<dbReference type="AlphaFoldDB" id="A0A6J4L2A7"/>
<dbReference type="CDD" id="cd12797">
    <property type="entry name" value="M23_peptidase"/>
    <property type="match status" value="1"/>
</dbReference>
<dbReference type="Gene3D" id="2.70.70.10">
    <property type="entry name" value="Glucose Permease (Domain IIA)"/>
    <property type="match status" value="1"/>
</dbReference>
<evidence type="ECO:0000256" key="2">
    <source>
        <dbReference type="SAM" id="Phobius"/>
    </source>
</evidence>
<organism evidence="4">
    <name type="scientific">uncultured Cytophagales bacterium</name>
    <dbReference type="NCBI Taxonomy" id="158755"/>
    <lineage>
        <taxon>Bacteria</taxon>
        <taxon>Pseudomonadati</taxon>
        <taxon>Bacteroidota</taxon>
        <taxon>Sphingobacteriia</taxon>
        <taxon>Sphingobacteriales</taxon>
        <taxon>environmental samples</taxon>
    </lineage>
</organism>
<feature type="domain" description="M23ase beta-sheet core" evidence="3">
    <location>
        <begin position="187"/>
        <end position="282"/>
    </location>
</feature>
<gene>
    <name evidence="4" type="ORF">AVDCRST_MAG56-7035</name>
</gene>
<keyword evidence="2" id="KW-0472">Membrane</keyword>
<feature type="transmembrane region" description="Helical" evidence="2">
    <location>
        <begin position="35"/>
        <end position="56"/>
    </location>
</feature>
<accession>A0A6J4L2A7</accession>
<dbReference type="SUPFAM" id="SSF51261">
    <property type="entry name" value="Duplicated hybrid motif"/>
    <property type="match status" value="1"/>
</dbReference>
<dbReference type="EMBL" id="CADCTQ010000579">
    <property type="protein sequence ID" value="CAA9322124.1"/>
    <property type="molecule type" value="Genomic_DNA"/>
</dbReference>
<dbReference type="InterPro" id="IPR016047">
    <property type="entry name" value="M23ase_b-sheet_dom"/>
</dbReference>
<evidence type="ECO:0000313" key="4">
    <source>
        <dbReference type="EMBL" id="CAA9322124.1"/>
    </source>
</evidence>
<dbReference type="GO" id="GO:0004222">
    <property type="term" value="F:metalloendopeptidase activity"/>
    <property type="evidence" value="ECO:0007669"/>
    <property type="project" value="TreeGrafter"/>
</dbReference>
<keyword evidence="1" id="KW-0732">Signal</keyword>
<keyword evidence="2" id="KW-1133">Transmembrane helix</keyword>
<dbReference type="PANTHER" id="PTHR21666">
    <property type="entry name" value="PEPTIDASE-RELATED"/>
    <property type="match status" value="1"/>
</dbReference>
<dbReference type="PANTHER" id="PTHR21666:SF289">
    <property type="entry name" value="L-ALA--D-GLU ENDOPEPTIDASE"/>
    <property type="match status" value="1"/>
</dbReference>
<sequence>MKPKSTLSAKLSTRYLLVIRNEENFEEKKTVSFNYARVLVITTASLIILFSLSFYLSSTILARWFHPASKEVEINKKLLGLSAAVDSLHEQLAAREKLLLGVNKVISGDGEYLKEDSLTDMKAAKKVKQVNMDAVDPVDAEFRREFEAGTGTVRTVSNPAGGNQPDLLLFNPVSGGIISDKFNPRIQHYGLDLVAKKDETIKCVADGTVILASWTHDTGHVITVQHAGNLVSVYKHNSVLLKKEGNLVKAGEAIAVIGNSGELTTGPHLHFELWHNSNPVNPEQFITF</sequence>
<dbReference type="InterPro" id="IPR050570">
    <property type="entry name" value="Cell_wall_metabolism_enzyme"/>
</dbReference>
<protein>
    <recommendedName>
        <fullName evidence="3">M23ase beta-sheet core domain-containing protein</fullName>
    </recommendedName>
</protein>
<proteinExistence type="predicted"/>
<name>A0A6J4L2A7_9SPHI</name>
<evidence type="ECO:0000259" key="3">
    <source>
        <dbReference type="Pfam" id="PF01551"/>
    </source>
</evidence>
<dbReference type="InterPro" id="IPR011055">
    <property type="entry name" value="Dup_hybrid_motif"/>
</dbReference>